<keyword evidence="8" id="KW-0805">Transcription regulation</keyword>
<keyword evidence="4" id="KW-0479">Metal-binding</keyword>
<evidence type="ECO:0000256" key="3">
    <source>
        <dbReference type="ARBA" id="ARBA00022454"/>
    </source>
</evidence>
<reference evidence="15" key="1">
    <citation type="submission" date="2016-11" db="UniProtKB">
        <authorList>
            <consortium name="WormBaseParasite"/>
        </authorList>
    </citation>
    <scope>IDENTIFICATION</scope>
</reference>
<dbReference type="AlphaFoldDB" id="A0A1I7ZQN1"/>
<evidence type="ECO:0000256" key="7">
    <source>
        <dbReference type="ARBA" id="ARBA00022853"/>
    </source>
</evidence>
<keyword evidence="11" id="KW-0539">Nucleus</keyword>
<evidence type="ECO:0000256" key="10">
    <source>
        <dbReference type="ARBA" id="ARBA00023163"/>
    </source>
</evidence>
<name>A0A1I7ZQN1_9BILA</name>
<dbReference type="GO" id="GO:0005634">
    <property type="term" value="C:nucleus"/>
    <property type="evidence" value="ECO:0007669"/>
    <property type="project" value="UniProtKB-SubCell"/>
</dbReference>
<evidence type="ECO:0000256" key="12">
    <source>
        <dbReference type="PROSITE-ProRule" id="PRU00134"/>
    </source>
</evidence>
<evidence type="ECO:0000259" key="13">
    <source>
        <dbReference type="PROSITE" id="PS50865"/>
    </source>
</evidence>
<dbReference type="SUPFAM" id="SSF144232">
    <property type="entry name" value="HIT/MYND zinc finger-like"/>
    <property type="match status" value="1"/>
</dbReference>
<dbReference type="GO" id="GO:0034243">
    <property type="term" value="P:regulation of transcription elongation by RNA polymerase II"/>
    <property type="evidence" value="ECO:0007669"/>
    <property type="project" value="InterPro"/>
</dbReference>
<feature type="domain" description="MYND-type" evidence="13">
    <location>
        <begin position="96"/>
        <end position="130"/>
    </location>
</feature>
<evidence type="ECO:0000256" key="8">
    <source>
        <dbReference type="ARBA" id="ARBA00023015"/>
    </source>
</evidence>
<evidence type="ECO:0000256" key="5">
    <source>
        <dbReference type="ARBA" id="ARBA00022771"/>
    </source>
</evidence>
<proteinExistence type="predicted"/>
<keyword evidence="10" id="KW-0804">Transcription</keyword>
<keyword evidence="14" id="KW-1185">Reference proteome</keyword>
<dbReference type="Proteomes" id="UP000095287">
    <property type="component" value="Unplaced"/>
</dbReference>
<sequence length="136" mass="16687">MMSSDDKLEDLQKLWSIGYKESLEKVLVELTEKLHQEFINDREKRRVEILSQYRAKEEEMKSRVFKEFEQHMEHRLAEQYRKHCTELTKVKRRQWCPVCTKEACFPCCWNTTYCSQVCQRNHWNAHREICRRGKKT</sequence>
<dbReference type="PANTHER" id="PTHR46379:SF1">
    <property type="entry name" value="ZINC FINGER MYND DOMAIN-CONTAINING PROTEIN 11"/>
    <property type="match status" value="1"/>
</dbReference>
<dbReference type="GO" id="GO:0003714">
    <property type="term" value="F:transcription corepressor activity"/>
    <property type="evidence" value="ECO:0007669"/>
    <property type="project" value="InterPro"/>
</dbReference>
<dbReference type="PROSITE" id="PS50865">
    <property type="entry name" value="ZF_MYND_2"/>
    <property type="match status" value="1"/>
</dbReference>
<dbReference type="WBParaSite" id="L893_g28845.t1">
    <property type="protein sequence ID" value="L893_g28845.t1"/>
    <property type="gene ID" value="L893_g28845"/>
</dbReference>
<dbReference type="FunFam" id="6.10.140.2220:FF:000002">
    <property type="entry name" value="Protein kinase C-binding protein 1 isoform C"/>
    <property type="match status" value="1"/>
</dbReference>
<dbReference type="InterPro" id="IPR057053">
    <property type="entry name" value="MYND_ZMYND11_ZMYD8"/>
</dbReference>
<protein>
    <submittedName>
        <fullName evidence="15">MYND-type domain-containing protein</fullName>
    </submittedName>
</protein>
<evidence type="ECO:0000256" key="11">
    <source>
        <dbReference type="ARBA" id="ARBA00023242"/>
    </source>
</evidence>
<accession>A0A1I7ZQN1</accession>
<keyword evidence="3" id="KW-0158">Chromosome</keyword>
<dbReference type="Pfam" id="PF24324">
    <property type="entry name" value="MYND_ZMYND11_ZMYD8"/>
    <property type="match status" value="1"/>
</dbReference>
<keyword evidence="9" id="KW-0103">Bromodomain</keyword>
<evidence type="ECO:0000256" key="1">
    <source>
        <dbReference type="ARBA" id="ARBA00004123"/>
    </source>
</evidence>
<evidence type="ECO:0000256" key="2">
    <source>
        <dbReference type="ARBA" id="ARBA00004286"/>
    </source>
</evidence>
<evidence type="ECO:0000256" key="6">
    <source>
        <dbReference type="ARBA" id="ARBA00022833"/>
    </source>
</evidence>
<evidence type="ECO:0000256" key="9">
    <source>
        <dbReference type="ARBA" id="ARBA00023117"/>
    </source>
</evidence>
<dbReference type="Gene3D" id="6.10.140.2220">
    <property type="match status" value="1"/>
</dbReference>
<evidence type="ECO:0000313" key="15">
    <source>
        <dbReference type="WBParaSite" id="L893_g28845.t1"/>
    </source>
</evidence>
<organism evidence="14 15">
    <name type="scientific">Steinernema glaseri</name>
    <dbReference type="NCBI Taxonomy" id="37863"/>
    <lineage>
        <taxon>Eukaryota</taxon>
        <taxon>Metazoa</taxon>
        <taxon>Ecdysozoa</taxon>
        <taxon>Nematoda</taxon>
        <taxon>Chromadorea</taxon>
        <taxon>Rhabditida</taxon>
        <taxon>Tylenchina</taxon>
        <taxon>Panagrolaimomorpha</taxon>
        <taxon>Strongyloidoidea</taxon>
        <taxon>Steinernematidae</taxon>
        <taxon>Steinernema</taxon>
    </lineage>
</organism>
<evidence type="ECO:0000313" key="14">
    <source>
        <dbReference type="Proteomes" id="UP000095287"/>
    </source>
</evidence>
<dbReference type="GO" id="GO:0008270">
    <property type="term" value="F:zinc ion binding"/>
    <property type="evidence" value="ECO:0007669"/>
    <property type="project" value="UniProtKB-KW"/>
</dbReference>
<dbReference type="PANTHER" id="PTHR46379">
    <property type="entry name" value="ZINC FINGER MYND DOMAIN-CONTAINING"/>
    <property type="match status" value="1"/>
</dbReference>
<comment type="subcellular location">
    <subcellularLocation>
        <location evidence="2">Chromosome</location>
    </subcellularLocation>
    <subcellularLocation>
        <location evidence="1">Nucleus</location>
    </subcellularLocation>
</comment>
<keyword evidence="7" id="KW-0156">Chromatin regulator</keyword>
<dbReference type="GO" id="GO:0140006">
    <property type="term" value="F:histone H3 reader activity"/>
    <property type="evidence" value="ECO:0007669"/>
    <property type="project" value="UniProtKB-ARBA"/>
</dbReference>
<dbReference type="InterPro" id="IPR047269">
    <property type="entry name" value="ZMY11"/>
</dbReference>
<dbReference type="InterPro" id="IPR002893">
    <property type="entry name" value="Znf_MYND"/>
</dbReference>
<keyword evidence="5 12" id="KW-0863">Zinc-finger</keyword>
<dbReference type="PROSITE" id="PS01360">
    <property type="entry name" value="ZF_MYND_1"/>
    <property type="match status" value="1"/>
</dbReference>
<evidence type="ECO:0000256" key="4">
    <source>
        <dbReference type="ARBA" id="ARBA00022723"/>
    </source>
</evidence>
<keyword evidence="6" id="KW-0862">Zinc</keyword>
<dbReference type="GO" id="GO:0005694">
    <property type="term" value="C:chromosome"/>
    <property type="evidence" value="ECO:0007669"/>
    <property type="project" value="UniProtKB-SubCell"/>
</dbReference>
<dbReference type="GO" id="GO:0009966">
    <property type="term" value="P:regulation of signal transduction"/>
    <property type="evidence" value="ECO:0007669"/>
    <property type="project" value="TreeGrafter"/>
</dbReference>